<dbReference type="InterPro" id="IPR003961">
    <property type="entry name" value="FN3_dom"/>
</dbReference>
<dbReference type="InterPro" id="IPR007110">
    <property type="entry name" value="Ig-like_dom"/>
</dbReference>
<gene>
    <name evidence="5" type="ORF">ZHAS_00014987</name>
</gene>
<dbReference type="PROSITE" id="PS50835">
    <property type="entry name" value="IG_LIKE"/>
    <property type="match status" value="2"/>
</dbReference>
<evidence type="ECO:0000313" key="6">
    <source>
        <dbReference type="EnsemblMetazoa" id="ASIC014987-PA"/>
    </source>
</evidence>
<feature type="compositionally biased region" description="Gly residues" evidence="1">
    <location>
        <begin position="592"/>
        <end position="603"/>
    </location>
</feature>
<dbReference type="PANTHER" id="PTHR23278">
    <property type="entry name" value="SIDESTEP PROTEIN"/>
    <property type="match status" value="1"/>
</dbReference>
<dbReference type="InterPro" id="IPR013783">
    <property type="entry name" value="Ig-like_fold"/>
</dbReference>
<feature type="region of interest" description="Disordered" evidence="1">
    <location>
        <begin position="591"/>
        <end position="617"/>
    </location>
</feature>
<dbReference type="VEuPathDB" id="VectorBase:ASIS008202"/>
<dbReference type="InterPro" id="IPR036179">
    <property type="entry name" value="Ig-like_dom_sf"/>
</dbReference>
<keyword evidence="2" id="KW-1133">Transmembrane helix</keyword>
<dbReference type="EMBL" id="ATLV01021886">
    <property type="status" value="NOT_ANNOTATED_CDS"/>
    <property type="molecule type" value="Genomic_DNA"/>
</dbReference>
<evidence type="ECO:0000256" key="2">
    <source>
        <dbReference type="SAM" id="Phobius"/>
    </source>
</evidence>
<dbReference type="SMART" id="SM00408">
    <property type="entry name" value="IGc2"/>
    <property type="match status" value="2"/>
</dbReference>
<evidence type="ECO:0000313" key="5">
    <source>
        <dbReference type="EMBL" id="KFB46971.1"/>
    </source>
</evidence>
<name>A0A084W9S7_ANOSI</name>
<dbReference type="EMBL" id="ATLV01021885">
    <property type="status" value="NOT_ANNOTATED_CDS"/>
    <property type="molecule type" value="Genomic_DNA"/>
</dbReference>
<dbReference type="Pfam" id="PF00047">
    <property type="entry name" value="ig"/>
    <property type="match status" value="1"/>
</dbReference>
<evidence type="ECO:0000313" key="7">
    <source>
        <dbReference type="Proteomes" id="UP000030765"/>
    </source>
</evidence>
<dbReference type="InterPro" id="IPR003599">
    <property type="entry name" value="Ig_sub"/>
</dbReference>
<keyword evidence="2" id="KW-0472">Membrane</keyword>
<dbReference type="SUPFAM" id="SSF48726">
    <property type="entry name" value="Immunoglobulin"/>
    <property type="match status" value="2"/>
</dbReference>
<dbReference type="CDD" id="cd00063">
    <property type="entry name" value="FN3"/>
    <property type="match status" value="1"/>
</dbReference>
<dbReference type="EMBL" id="ATLV01021880">
    <property type="status" value="NOT_ANNOTATED_CDS"/>
    <property type="molecule type" value="Genomic_DNA"/>
</dbReference>
<proteinExistence type="predicted"/>
<dbReference type="Gene3D" id="2.60.40.10">
    <property type="entry name" value="Immunoglobulins"/>
    <property type="match status" value="4"/>
</dbReference>
<dbReference type="CDD" id="cd00096">
    <property type="entry name" value="Ig"/>
    <property type="match status" value="1"/>
</dbReference>
<dbReference type="EMBL" id="KE525325">
    <property type="protein sequence ID" value="KFB46971.1"/>
    <property type="molecule type" value="Genomic_DNA"/>
</dbReference>
<feature type="transmembrane region" description="Helical" evidence="2">
    <location>
        <begin position="365"/>
        <end position="387"/>
    </location>
</feature>
<dbReference type="SUPFAM" id="SSF49265">
    <property type="entry name" value="Fibronectin type III"/>
    <property type="match status" value="1"/>
</dbReference>
<reference evidence="5 7" key="1">
    <citation type="journal article" date="2014" name="BMC Genomics">
        <title>Genome sequence of Anopheles sinensis provides insight into genetics basis of mosquito competence for malaria parasites.</title>
        <authorList>
            <person name="Zhou D."/>
            <person name="Zhang D."/>
            <person name="Ding G."/>
            <person name="Shi L."/>
            <person name="Hou Q."/>
            <person name="Ye Y."/>
            <person name="Xu Y."/>
            <person name="Zhou H."/>
            <person name="Xiong C."/>
            <person name="Li S."/>
            <person name="Yu J."/>
            <person name="Hong S."/>
            <person name="Yu X."/>
            <person name="Zou P."/>
            <person name="Chen C."/>
            <person name="Chang X."/>
            <person name="Wang W."/>
            <person name="Lv Y."/>
            <person name="Sun Y."/>
            <person name="Ma L."/>
            <person name="Shen B."/>
            <person name="Zhu C."/>
        </authorList>
    </citation>
    <scope>NUCLEOTIDE SEQUENCE [LARGE SCALE GENOMIC DNA]</scope>
</reference>
<dbReference type="VEuPathDB" id="VectorBase:ASIC014987"/>
<dbReference type="InterPro" id="IPR013151">
    <property type="entry name" value="Immunoglobulin_dom"/>
</dbReference>
<accession>A0A084W9S7</accession>
<dbReference type="PANTHER" id="PTHR23278:SF30">
    <property type="entry name" value="SIDESTEP VIII, ISOFORM B"/>
    <property type="match status" value="1"/>
</dbReference>
<dbReference type="PROSITE" id="PS50853">
    <property type="entry name" value="FN3"/>
    <property type="match status" value="1"/>
</dbReference>
<dbReference type="OrthoDB" id="8825892at2759"/>
<keyword evidence="2" id="KW-0812">Transmembrane</keyword>
<dbReference type="SMART" id="SM00409">
    <property type="entry name" value="IG"/>
    <property type="match status" value="2"/>
</dbReference>
<dbReference type="VEuPathDB" id="VectorBase:ASIS011506"/>
<dbReference type="EMBL" id="ATLV01021881">
    <property type="status" value="NOT_ANNOTATED_CDS"/>
    <property type="molecule type" value="Genomic_DNA"/>
</dbReference>
<dbReference type="STRING" id="74873.A0A084W9S7"/>
<keyword evidence="7" id="KW-1185">Reference proteome</keyword>
<evidence type="ECO:0000259" key="4">
    <source>
        <dbReference type="PROSITE" id="PS50853"/>
    </source>
</evidence>
<sequence>MDKLFTDPDGNITVSILSFRPTIDDKGKYLSCRAEMAVIPDAGKEDGWKLDIYHVPVVTLEYGTNYNYTSSIPEGVDVYFECNIKSNPWVYKVIWRHYGKELVNNPSEGVTVSNQSLVLQNVSRSRAGLYTCVGSNREGDGESNPVHLDIKFAPVCRPGLVTTYNVGRNELAKIVCELEANPTNVTFTWKYNTSVSESLDIPASEVLSDRTKSVAHFKPVTEKDYGTLLCWGRNEIGAQTEPCLFNLIPAGKPDPLSNCTILNQTFDMLQIECLEGFDGGLPQDFLVELYVIGNRQLMASIKSKSPSFELKGLEPGVGYNIILTAKNSKGSSDPTYLQAFTLKNPEKQTDLSLVYPPALLQIKPFIGTLLGVVAAIISIASIIVCVTRLRGSAGRDRGLYIPVHSTIIPTPIIGGYGSDGHKHDLTYADLSMSGGGMPKLNPGQPQMYVSATLGRPRQSDIKRSEPTIYAQIDLAHHPSMHSTNLVYTNAPRQSIPISHAGMGLPVSTAHLLQQQQQQQSVQAPLQRTSESGQPSLTERYPPPPLFGGSLPVSNQSHLSNEAPSLLQTVPEMVHNAAGSGPAGGVTTQDLSSGGGGGGGGGLPTIGEGRLLNHATRF</sequence>
<protein>
    <submittedName>
        <fullName evidence="5">AGAP002104-PA-like protein</fullName>
    </submittedName>
</protein>
<dbReference type="InterPro" id="IPR003598">
    <property type="entry name" value="Ig_sub2"/>
</dbReference>
<dbReference type="EMBL" id="ATLV01021884">
    <property type="status" value="NOT_ANNOTATED_CDS"/>
    <property type="molecule type" value="Genomic_DNA"/>
</dbReference>
<organism evidence="6 7">
    <name type="scientific">Anopheles sinensis</name>
    <name type="common">Mosquito</name>
    <dbReference type="NCBI Taxonomy" id="74873"/>
    <lineage>
        <taxon>Eukaryota</taxon>
        <taxon>Metazoa</taxon>
        <taxon>Ecdysozoa</taxon>
        <taxon>Arthropoda</taxon>
        <taxon>Hexapoda</taxon>
        <taxon>Insecta</taxon>
        <taxon>Pterygota</taxon>
        <taxon>Neoptera</taxon>
        <taxon>Endopterygota</taxon>
        <taxon>Diptera</taxon>
        <taxon>Nematocera</taxon>
        <taxon>Culicoidea</taxon>
        <taxon>Culicidae</taxon>
        <taxon>Anophelinae</taxon>
        <taxon>Anopheles</taxon>
    </lineage>
</organism>
<dbReference type="InterPro" id="IPR036116">
    <property type="entry name" value="FN3_sf"/>
</dbReference>
<evidence type="ECO:0000259" key="3">
    <source>
        <dbReference type="PROSITE" id="PS50835"/>
    </source>
</evidence>
<feature type="region of interest" description="Disordered" evidence="1">
    <location>
        <begin position="511"/>
        <end position="557"/>
    </location>
</feature>
<dbReference type="EnsemblMetazoa" id="ASIC014987-RA">
    <property type="protein sequence ID" value="ASIC014987-PA"/>
    <property type="gene ID" value="ASIC014987"/>
</dbReference>
<feature type="compositionally biased region" description="Polar residues" evidence="1">
    <location>
        <begin position="520"/>
        <end position="536"/>
    </location>
</feature>
<dbReference type="EMBL" id="ATLV01021882">
    <property type="status" value="NOT_ANNOTATED_CDS"/>
    <property type="molecule type" value="Genomic_DNA"/>
</dbReference>
<evidence type="ECO:0000256" key="1">
    <source>
        <dbReference type="SAM" id="MobiDB-lite"/>
    </source>
</evidence>
<feature type="domain" description="Ig-like" evidence="3">
    <location>
        <begin position="56"/>
        <end position="149"/>
    </location>
</feature>
<reference evidence="6" key="2">
    <citation type="submission" date="2020-05" db="UniProtKB">
        <authorList>
            <consortium name="EnsemblMetazoa"/>
        </authorList>
    </citation>
    <scope>IDENTIFICATION</scope>
</reference>
<dbReference type="EMBL" id="ATLV01021883">
    <property type="status" value="NOT_ANNOTATED_CDS"/>
    <property type="molecule type" value="Genomic_DNA"/>
</dbReference>
<feature type="domain" description="Fibronectin type-III" evidence="4">
    <location>
        <begin position="252"/>
        <end position="345"/>
    </location>
</feature>
<dbReference type="Proteomes" id="UP000030765">
    <property type="component" value="Unassembled WGS sequence"/>
</dbReference>
<feature type="domain" description="Ig-like" evidence="3">
    <location>
        <begin position="158"/>
        <end position="230"/>
    </location>
</feature>
<dbReference type="OMA" id="AHHPSMH"/>
<dbReference type="AlphaFoldDB" id="A0A084W9S7"/>
<dbReference type="Pfam" id="PF13927">
    <property type="entry name" value="Ig_3"/>
    <property type="match status" value="1"/>
</dbReference>